<evidence type="ECO:0000256" key="2">
    <source>
        <dbReference type="ARBA" id="ARBA00022475"/>
    </source>
</evidence>
<dbReference type="HOGENOM" id="CLU_015237_4_0_6"/>
<gene>
    <name evidence="13" type="ordered locus">LLO_1654</name>
</gene>
<dbReference type="OrthoDB" id="9798188at2"/>
<protein>
    <recommendedName>
        <fullName evidence="15">Metal ion transporter</fullName>
    </recommendedName>
</protein>
<dbReference type="eggNOG" id="COG1253">
    <property type="taxonomic scope" value="Bacteria"/>
</dbReference>
<dbReference type="InterPro" id="IPR036318">
    <property type="entry name" value="FAD-bd_PCMH-like_sf"/>
</dbReference>
<evidence type="ECO:0000256" key="3">
    <source>
        <dbReference type="ARBA" id="ARBA00022692"/>
    </source>
</evidence>
<keyword evidence="6 8" id="KW-0129">CBS domain</keyword>
<keyword evidence="4" id="KW-0677">Repeat</keyword>
<feature type="domain" description="CNNM transmembrane" evidence="12">
    <location>
        <begin position="1"/>
        <end position="203"/>
    </location>
</feature>
<keyword evidence="3 9" id="KW-0812">Transmembrane</keyword>
<dbReference type="InterPro" id="IPR002550">
    <property type="entry name" value="CNNM"/>
</dbReference>
<evidence type="ECO:0000313" key="14">
    <source>
        <dbReference type="Proteomes" id="UP000001060"/>
    </source>
</evidence>
<dbReference type="InterPro" id="IPR046342">
    <property type="entry name" value="CBS_dom_sf"/>
</dbReference>
<dbReference type="EMBL" id="FN650140">
    <property type="protein sequence ID" value="CBJ12029.1"/>
    <property type="molecule type" value="Genomic_DNA"/>
</dbReference>
<dbReference type="Pfam" id="PF00571">
    <property type="entry name" value="CBS"/>
    <property type="match status" value="2"/>
</dbReference>
<evidence type="ECO:0000259" key="12">
    <source>
        <dbReference type="PROSITE" id="PS51846"/>
    </source>
</evidence>
<accession>D3HSY9</accession>
<dbReference type="Gene3D" id="3.30.465.10">
    <property type="match status" value="1"/>
</dbReference>
<evidence type="ECO:0000259" key="11">
    <source>
        <dbReference type="PROSITE" id="PS51371"/>
    </source>
</evidence>
<dbReference type="GO" id="GO:0005886">
    <property type="term" value="C:plasma membrane"/>
    <property type="evidence" value="ECO:0007669"/>
    <property type="project" value="UniProtKB-SubCell"/>
</dbReference>
<dbReference type="Gene3D" id="3.10.580.10">
    <property type="entry name" value="CBS-domain"/>
    <property type="match status" value="1"/>
</dbReference>
<evidence type="ECO:0000256" key="8">
    <source>
        <dbReference type="PROSITE-ProRule" id="PRU00703"/>
    </source>
</evidence>
<dbReference type="Pfam" id="PF01595">
    <property type="entry name" value="CNNM"/>
    <property type="match status" value="1"/>
</dbReference>
<organism evidence="13 14">
    <name type="scientific">Legionella longbeachae serogroup 1 (strain NSW150)</name>
    <dbReference type="NCBI Taxonomy" id="661367"/>
    <lineage>
        <taxon>Bacteria</taxon>
        <taxon>Pseudomonadati</taxon>
        <taxon>Pseudomonadota</taxon>
        <taxon>Gammaproteobacteria</taxon>
        <taxon>Legionellales</taxon>
        <taxon>Legionellaceae</taxon>
        <taxon>Legionella</taxon>
    </lineage>
</organism>
<evidence type="ECO:0000256" key="10">
    <source>
        <dbReference type="SAM" id="Phobius"/>
    </source>
</evidence>
<dbReference type="InterPro" id="IPR051676">
    <property type="entry name" value="UPF0053_domain"/>
</dbReference>
<dbReference type="CDD" id="cd04590">
    <property type="entry name" value="CBS_pair_CorC_HlyC_assoc"/>
    <property type="match status" value="1"/>
</dbReference>
<dbReference type="Pfam" id="PF03471">
    <property type="entry name" value="CorC_HlyC"/>
    <property type="match status" value="1"/>
</dbReference>
<feature type="transmembrane region" description="Helical" evidence="10">
    <location>
        <begin position="136"/>
        <end position="158"/>
    </location>
</feature>
<dbReference type="GeneID" id="40925875"/>
<dbReference type="PANTHER" id="PTHR43099">
    <property type="entry name" value="UPF0053 PROTEIN YRKA"/>
    <property type="match status" value="1"/>
</dbReference>
<dbReference type="STRING" id="661367.LLO_1654"/>
<evidence type="ECO:0000313" key="13">
    <source>
        <dbReference type="EMBL" id="CBJ12029.1"/>
    </source>
</evidence>
<dbReference type="InterPro" id="IPR000644">
    <property type="entry name" value="CBS_dom"/>
</dbReference>
<reference evidence="13 14" key="1">
    <citation type="journal article" date="2010" name="PLoS Genet.">
        <title>Analysis of the Legionella longbeachae genome and transcriptome uncovers unique strategies to cause Legionnaires' disease.</title>
        <authorList>
            <person name="Cazalet C."/>
            <person name="Gomez-Valero L."/>
            <person name="Rusniok C."/>
            <person name="Lomma M."/>
            <person name="Dervins-Ravault D."/>
            <person name="Newton H."/>
            <person name="Sansom F."/>
            <person name="Jarraud S."/>
            <person name="Zidane N."/>
            <person name="Ma L."/>
            <person name="Bouchier C."/>
            <person name="Etienne J."/>
            <person name="Hartland E."/>
            <person name="Buchrieser C."/>
        </authorList>
    </citation>
    <scope>NUCLEOTIDE SEQUENCE [LARGE SCALE GENOMIC DNA]</scope>
    <source>
        <strain evidence="13 14">NSW150</strain>
    </source>
</reference>
<sequence length="437" mass="50121">MINFLLVFLALILVLLNAFFVAAEFGMVKLRVTRVKAIKNIYGLRGKILFQVHKHLDAYLSACQLGITFASLGLGWIGEPAFAHLLEPLLFFIGVNSPQLTTIIAFFVSFTFISFLHIVVGELMPKSLAIRQSERVSLWTALPLYGFYWLMFPAIWILNSCSNFLLRVFNLDAVHQGEHSYSTEEIKLLLNASHLHGELTEDEVEIIEHTFDLADLKVTEVMRFTEEMVMIPINKPMKQVMDIIMEHRYSRYPVYDPDKKDVIGIIHVKDILPVLYQQGEVKELRSLLRPMLKVSRHLPALDLLRKFREGMPHFALVYSGRKTILGFVTLDNLLQILIGRIKDEFHRTKVDWVLNDDGSISASGNCSIYSLEQAIDRDIHVDNNIDILNGLFFYRLGYVPKEGEQIDFPEFHAEIESATASKILKVKIYPNKLTDEH</sequence>
<dbReference type="PANTHER" id="PTHR43099:SF5">
    <property type="entry name" value="HLYC_CORC FAMILY TRANSPORTER"/>
    <property type="match status" value="1"/>
</dbReference>
<evidence type="ECO:0000256" key="1">
    <source>
        <dbReference type="ARBA" id="ARBA00004651"/>
    </source>
</evidence>
<feature type="domain" description="CBS" evidence="11">
    <location>
        <begin position="224"/>
        <end position="281"/>
    </location>
</feature>
<proteinExistence type="predicted"/>
<dbReference type="SMART" id="SM00116">
    <property type="entry name" value="CBS"/>
    <property type="match status" value="2"/>
</dbReference>
<dbReference type="KEGG" id="llo:LLO_1654"/>
<dbReference type="PROSITE" id="PS51846">
    <property type="entry name" value="CNNM"/>
    <property type="match status" value="1"/>
</dbReference>
<keyword evidence="7 9" id="KW-0472">Membrane</keyword>
<dbReference type="Proteomes" id="UP000001060">
    <property type="component" value="Chromosome"/>
</dbReference>
<feature type="transmembrane region" description="Helical" evidence="10">
    <location>
        <begin position="100"/>
        <end position="124"/>
    </location>
</feature>
<dbReference type="InterPro" id="IPR044751">
    <property type="entry name" value="Ion_transp-like_CBS"/>
</dbReference>
<dbReference type="SUPFAM" id="SSF56176">
    <property type="entry name" value="FAD-binding/transporter-associated domain-like"/>
    <property type="match status" value="1"/>
</dbReference>
<dbReference type="PROSITE" id="PS51371">
    <property type="entry name" value="CBS"/>
    <property type="match status" value="1"/>
</dbReference>
<evidence type="ECO:0008006" key="15">
    <source>
        <dbReference type="Google" id="ProtNLM"/>
    </source>
</evidence>
<evidence type="ECO:0000256" key="9">
    <source>
        <dbReference type="PROSITE-ProRule" id="PRU01193"/>
    </source>
</evidence>
<dbReference type="AlphaFoldDB" id="D3HSY9"/>
<keyword evidence="14" id="KW-1185">Reference proteome</keyword>
<dbReference type="InterPro" id="IPR005170">
    <property type="entry name" value="Transptr-assoc_dom"/>
</dbReference>
<evidence type="ECO:0000256" key="5">
    <source>
        <dbReference type="ARBA" id="ARBA00022989"/>
    </source>
</evidence>
<dbReference type="InterPro" id="IPR016169">
    <property type="entry name" value="FAD-bd_PCMH_sub2"/>
</dbReference>
<name>D3HSY9_LEGLN</name>
<keyword evidence="5 9" id="KW-1133">Transmembrane helix</keyword>
<dbReference type="RefSeq" id="WP_003637144.1">
    <property type="nucleotide sequence ID" value="NC_013861.1"/>
</dbReference>
<dbReference type="GO" id="GO:0050660">
    <property type="term" value="F:flavin adenine dinucleotide binding"/>
    <property type="evidence" value="ECO:0007669"/>
    <property type="project" value="InterPro"/>
</dbReference>
<evidence type="ECO:0000256" key="6">
    <source>
        <dbReference type="ARBA" id="ARBA00023122"/>
    </source>
</evidence>
<evidence type="ECO:0000256" key="7">
    <source>
        <dbReference type="ARBA" id="ARBA00023136"/>
    </source>
</evidence>
<dbReference type="SUPFAM" id="SSF54631">
    <property type="entry name" value="CBS-domain pair"/>
    <property type="match status" value="1"/>
</dbReference>
<comment type="subcellular location">
    <subcellularLocation>
        <location evidence="1">Cell membrane</location>
        <topology evidence="1">Multi-pass membrane protein</topology>
    </subcellularLocation>
</comment>
<evidence type="ECO:0000256" key="4">
    <source>
        <dbReference type="ARBA" id="ARBA00022737"/>
    </source>
</evidence>
<keyword evidence="2" id="KW-1003">Cell membrane</keyword>
<dbReference type="SMART" id="SM01091">
    <property type="entry name" value="CorC_HlyC"/>
    <property type="match status" value="1"/>
</dbReference>